<proteinExistence type="predicted"/>
<feature type="non-terminal residue" evidence="1">
    <location>
        <position position="24"/>
    </location>
</feature>
<feature type="non-terminal residue" evidence="1">
    <location>
        <position position="1"/>
    </location>
</feature>
<evidence type="ECO:0000313" key="1">
    <source>
        <dbReference type="EMBL" id="SVD68554.1"/>
    </source>
</evidence>
<reference evidence="1" key="1">
    <citation type="submission" date="2018-05" db="EMBL/GenBank/DDBJ databases">
        <authorList>
            <person name="Lanie J.A."/>
            <person name="Ng W.-L."/>
            <person name="Kazmierczak K.M."/>
            <person name="Andrzejewski T.M."/>
            <person name="Davidsen T.M."/>
            <person name="Wayne K.J."/>
            <person name="Tettelin H."/>
            <person name="Glass J.I."/>
            <person name="Rusch D."/>
            <person name="Podicherti R."/>
            <person name="Tsui H.-C.T."/>
            <person name="Winkler M.E."/>
        </authorList>
    </citation>
    <scope>NUCLEOTIDE SEQUENCE</scope>
</reference>
<name>A0A382XCG0_9ZZZZ</name>
<organism evidence="1">
    <name type="scientific">marine metagenome</name>
    <dbReference type="NCBI Taxonomy" id="408172"/>
    <lineage>
        <taxon>unclassified sequences</taxon>
        <taxon>metagenomes</taxon>
        <taxon>ecological metagenomes</taxon>
    </lineage>
</organism>
<protein>
    <submittedName>
        <fullName evidence="1">Uncharacterized protein</fullName>
    </submittedName>
</protein>
<gene>
    <name evidence="1" type="ORF">METZ01_LOCUS421408</name>
</gene>
<sequence length="24" mass="2641">SLMTFIPLNAINLALHSLEQSSKI</sequence>
<accession>A0A382XCG0</accession>
<dbReference type="AlphaFoldDB" id="A0A382XCG0"/>
<dbReference type="EMBL" id="UINC01166544">
    <property type="protein sequence ID" value="SVD68554.1"/>
    <property type="molecule type" value="Genomic_DNA"/>
</dbReference>